<dbReference type="AlphaFoldDB" id="A0A516X3Y8"/>
<gene>
    <name evidence="2" type="ORF">FO059_11170</name>
</gene>
<sequence>MRGEPVSDERFIPFLRSEVTALCAADTAPGDRDAAAEATRLLAGVLHQRYRRRLREVEADYYLLHPPEYARGEEPPAPAARDRARARLGNTLAELADTAAYTRIPQEELAASLRSHALLRVRMEIPEQTQSGAVLYRRGRVPATARVRTWWGLRTKDIEYELYSRVLVYVHTAEVTALKLFEDVPRDDIEMLLPGVRPRMRLADKLLIVVPALVSGVALVATKLISAIGLLILLLAFWVGLRDSPVQVNRGALLTVGAGLVALGSYVARQYRKYTRRRLQFMNTLTDNLYYRNLDNDAGVFYRLLGAAEDADYALAMLAYRELRDAGGPLTPRELAAAVEARPELQRGREFRFAADDALATLEELGLAFPDGAAGADGAVGRRAVPPAQARDHLRRLWHQSAE</sequence>
<feature type="transmembrane region" description="Helical" evidence="1">
    <location>
        <begin position="251"/>
        <end position="268"/>
    </location>
</feature>
<keyword evidence="1" id="KW-1133">Transmembrane helix</keyword>
<protein>
    <submittedName>
        <fullName evidence="2">DUF3754 domain-containing protein</fullName>
    </submittedName>
</protein>
<reference evidence="2 3" key="2">
    <citation type="submission" date="2019-07" db="EMBL/GenBank/DDBJ databases">
        <authorList>
            <person name="Huang Y."/>
        </authorList>
    </citation>
    <scope>NUCLEOTIDE SEQUENCE [LARGE SCALE GENOMIC DNA]</scope>
    <source>
        <strain evidence="2 3">HY188</strain>
    </source>
</reference>
<dbReference type="Proteomes" id="UP000317344">
    <property type="component" value="Chromosome"/>
</dbReference>
<proteinExistence type="predicted"/>
<keyword evidence="1" id="KW-0812">Transmembrane</keyword>
<dbReference type="PANTHER" id="PTHR33645">
    <property type="entry name" value="AMINOPEPTIDASE (DUF3754)"/>
    <property type="match status" value="1"/>
</dbReference>
<organism evidence="2 3">
    <name type="scientific">Tomitella fengzijianii</name>
    <dbReference type="NCBI Taxonomy" id="2597660"/>
    <lineage>
        <taxon>Bacteria</taxon>
        <taxon>Bacillati</taxon>
        <taxon>Actinomycetota</taxon>
        <taxon>Actinomycetes</taxon>
        <taxon>Mycobacteriales</taxon>
        <taxon>Tomitella</taxon>
    </lineage>
</organism>
<dbReference type="KEGG" id="toy:FO059_11170"/>
<keyword evidence="1" id="KW-0472">Membrane</keyword>
<dbReference type="InterPro" id="IPR022227">
    <property type="entry name" value="DUF3754"/>
</dbReference>
<reference evidence="2 3" key="1">
    <citation type="submission" date="2019-07" db="EMBL/GenBank/DDBJ databases">
        <title>Tomitella cavernea sp. nov., an actinomycete isolated from soil.</title>
        <authorList>
            <person name="Cheng J."/>
        </authorList>
    </citation>
    <scope>NUCLEOTIDE SEQUENCE [LARGE SCALE GENOMIC DNA]</scope>
    <source>
        <strain evidence="2 3">HY188</strain>
    </source>
</reference>
<dbReference type="Pfam" id="PF12576">
    <property type="entry name" value="DUF3754"/>
    <property type="match status" value="1"/>
</dbReference>
<name>A0A516X3Y8_9ACTN</name>
<dbReference type="PANTHER" id="PTHR33645:SF11">
    <property type="entry name" value="AMINOPEPTIDASE (DUF3754)"/>
    <property type="match status" value="1"/>
</dbReference>
<accession>A0A516X3Y8</accession>
<dbReference type="EMBL" id="CP041765">
    <property type="protein sequence ID" value="QDQ97777.1"/>
    <property type="molecule type" value="Genomic_DNA"/>
</dbReference>
<evidence type="ECO:0000256" key="1">
    <source>
        <dbReference type="SAM" id="Phobius"/>
    </source>
</evidence>
<dbReference type="OrthoDB" id="445083at2"/>
<evidence type="ECO:0000313" key="2">
    <source>
        <dbReference type="EMBL" id="QDQ97777.1"/>
    </source>
</evidence>
<feature type="transmembrane region" description="Helical" evidence="1">
    <location>
        <begin position="206"/>
        <end position="239"/>
    </location>
</feature>
<keyword evidence="3" id="KW-1185">Reference proteome</keyword>
<evidence type="ECO:0000313" key="3">
    <source>
        <dbReference type="Proteomes" id="UP000317344"/>
    </source>
</evidence>